<comment type="caution">
    <text evidence="1">The sequence shown here is derived from an EMBL/GenBank/DDBJ whole genome shotgun (WGS) entry which is preliminary data.</text>
</comment>
<gene>
    <name evidence="1" type="ORF">LX83_001631</name>
</gene>
<sequence length="107" mass="12116">MPVWHGYVEFREIQDVKGTSVRALRAERLSRTPDVVLTSPDEVAAWITAQRVVRRREADGFAESYNACSDDRPSINRSLARQGRSVYASVRLSRHKSAYLAAEVVPR</sequence>
<keyword evidence="2" id="KW-1185">Reference proteome</keyword>
<organism evidence="1 2">
    <name type="scientific">Goodfellowiella coeruleoviolacea</name>
    <dbReference type="NCBI Taxonomy" id="334858"/>
    <lineage>
        <taxon>Bacteria</taxon>
        <taxon>Bacillati</taxon>
        <taxon>Actinomycetota</taxon>
        <taxon>Actinomycetes</taxon>
        <taxon>Pseudonocardiales</taxon>
        <taxon>Pseudonocardiaceae</taxon>
        <taxon>Goodfellowiella</taxon>
    </lineage>
</organism>
<reference evidence="1" key="1">
    <citation type="submission" date="2022-06" db="EMBL/GenBank/DDBJ databases">
        <title>Genomic Encyclopedia of Archaeal and Bacterial Type Strains, Phase II (KMG-II): from individual species to whole genera.</title>
        <authorList>
            <person name="Goeker M."/>
        </authorList>
    </citation>
    <scope>NUCLEOTIDE SEQUENCE</scope>
    <source>
        <strain evidence="1">DSM 43935</strain>
    </source>
</reference>
<dbReference type="Proteomes" id="UP001206128">
    <property type="component" value="Unassembled WGS sequence"/>
</dbReference>
<evidence type="ECO:0000313" key="2">
    <source>
        <dbReference type="Proteomes" id="UP001206128"/>
    </source>
</evidence>
<proteinExistence type="predicted"/>
<dbReference type="AlphaFoldDB" id="A0AAE3GAP7"/>
<protein>
    <submittedName>
        <fullName evidence="1">Uncharacterized protein</fullName>
    </submittedName>
</protein>
<dbReference type="RefSeq" id="WP_253768884.1">
    <property type="nucleotide sequence ID" value="NZ_JAMTCK010000003.1"/>
</dbReference>
<dbReference type="EMBL" id="JAMTCK010000003">
    <property type="protein sequence ID" value="MCP2164791.1"/>
    <property type="molecule type" value="Genomic_DNA"/>
</dbReference>
<accession>A0AAE3GAP7</accession>
<evidence type="ECO:0000313" key="1">
    <source>
        <dbReference type="EMBL" id="MCP2164791.1"/>
    </source>
</evidence>
<name>A0AAE3GAP7_9PSEU</name>